<keyword evidence="1" id="KW-0812">Transmembrane</keyword>
<keyword evidence="1" id="KW-0472">Membrane</keyword>
<gene>
    <name evidence="2" type="ORF">B0T26DRAFT_290066</name>
</gene>
<accession>A0AA40AJX9</accession>
<evidence type="ECO:0000313" key="2">
    <source>
        <dbReference type="EMBL" id="KAK0717227.1"/>
    </source>
</evidence>
<evidence type="ECO:0000313" key="3">
    <source>
        <dbReference type="Proteomes" id="UP001172101"/>
    </source>
</evidence>
<reference evidence="2" key="1">
    <citation type="submission" date="2023-06" db="EMBL/GenBank/DDBJ databases">
        <title>Genome-scale phylogeny and comparative genomics of the fungal order Sordariales.</title>
        <authorList>
            <consortium name="Lawrence Berkeley National Laboratory"/>
            <person name="Hensen N."/>
            <person name="Bonometti L."/>
            <person name="Westerberg I."/>
            <person name="Brannstrom I.O."/>
            <person name="Guillou S."/>
            <person name="Cros-Aarteil S."/>
            <person name="Calhoun S."/>
            <person name="Haridas S."/>
            <person name="Kuo A."/>
            <person name="Mondo S."/>
            <person name="Pangilinan J."/>
            <person name="Riley R."/>
            <person name="LaButti K."/>
            <person name="Andreopoulos B."/>
            <person name="Lipzen A."/>
            <person name="Chen C."/>
            <person name="Yanf M."/>
            <person name="Daum C."/>
            <person name="Ng V."/>
            <person name="Clum A."/>
            <person name="Steindorff A."/>
            <person name="Ohm R."/>
            <person name="Martin F."/>
            <person name="Silar P."/>
            <person name="Natvig D."/>
            <person name="Lalanne C."/>
            <person name="Gautier V."/>
            <person name="Ament-velasquez S.L."/>
            <person name="Kruys A."/>
            <person name="Hutchinson M.I."/>
            <person name="Powell A.J."/>
            <person name="Barry K."/>
            <person name="Miller A.N."/>
            <person name="Grigoriev I.V."/>
            <person name="Debuchy R."/>
            <person name="Gladieux P."/>
            <person name="Thoren M.H."/>
            <person name="Johannesson H."/>
        </authorList>
    </citation>
    <scope>NUCLEOTIDE SEQUENCE</scope>
    <source>
        <strain evidence="2">SMH2392-1A</strain>
    </source>
</reference>
<organism evidence="2 3">
    <name type="scientific">Lasiosphaeria miniovina</name>
    <dbReference type="NCBI Taxonomy" id="1954250"/>
    <lineage>
        <taxon>Eukaryota</taxon>
        <taxon>Fungi</taxon>
        <taxon>Dikarya</taxon>
        <taxon>Ascomycota</taxon>
        <taxon>Pezizomycotina</taxon>
        <taxon>Sordariomycetes</taxon>
        <taxon>Sordariomycetidae</taxon>
        <taxon>Sordariales</taxon>
        <taxon>Lasiosphaeriaceae</taxon>
        <taxon>Lasiosphaeria</taxon>
    </lineage>
</organism>
<keyword evidence="3" id="KW-1185">Reference proteome</keyword>
<dbReference type="GeneID" id="85317453"/>
<comment type="caution">
    <text evidence="2">The sequence shown here is derived from an EMBL/GenBank/DDBJ whole genome shotgun (WGS) entry which is preliminary data.</text>
</comment>
<protein>
    <submittedName>
        <fullName evidence="2">Uncharacterized protein</fullName>
    </submittedName>
</protein>
<proteinExistence type="predicted"/>
<evidence type="ECO:0000256" key="1">
    <source>
        <dbReference type="SAM" id="Phobius"/>
    </source>
</evidence>
<keyword evidence="1" id="KW-1133">Transmembrane helix</keyword>
<dbReference type="RefSeq" id="XP_060296020.1">
    <property type="nucleotide sequence ID" value="XM_060434183.1"/>
</dbReference>
<feature type="transmembrane region" description="Helical" evidence="1">
    <location>
        <begin position="31"/>
        <end position="54"/>
    </location>
</feature>
<dbReference type="AlphaFoldDB" id="A0AA40AJX9"/>
<dbReference type="Proteomes" id="UP001172101">
    <property type="component" value="Unassembled WGS sequence"/>
</dbReference>
<dbReference type="EMBL" id="JAUIRO010000004">
    <property type="protein sequence ID" value="KAK0717227.1"/>
    <property type="molecule type" value="Genomic_DNA"/>
</dbReference>
<name>A0AA40AJX9_9PEZI</name>
<sequence>MKWGTWHGWDTTYYTYIYTFGHIYTTHRVGFLLLLGYRVGLVIAPMNAGLIFFFHVVPFHWRPCSCWFSFIYIRLFTLPLFHQ</sequence>